<evidence type="ECO:0000256" key="3">
    <source>
        <dbReference type="ARBA" id="ARBA00022448"/>
    </source>
</evidence>
<feature type="transmembrane region" description="Helical" evidence="7">
    <location>
        <begin position="320"/>
        <end position="340"/>
    </location>
</feature>
<feature type="transmembrane region" description="Helical" evidence="7">
    <location>
        <begin position="373"/>
        <end position="389"/>
    </location>
</feature>
<reference evidence="9" key="2">
    <citation type="journal article" date="2023" name="IMA Fungus">
        <title>Comparative genomic study of the Penicillium genus elucidates a diverse pangenome and 15 lateral gene transfer events.</title>
        <authorList>
            <person name="Petersen C."/>
            <person name="Sorensen T."/>
            <person name="Nielsen M.R."/>
            <person name="Sondergaard T.E."/>
            <person name="Sorensen J.L."/>
            <person name="Fitzpatrick D.A."/>
            <person name="Frisvad J.C."/>
            <person name="Nielsen K.L."/>
        </authorList>
    </citation>
    <scope>NUCLEOTIDE SEQUENCE</scope>
    <source>
        <strain evidence="9">IBT 29677</strain>
    </source>
</reference>
<dbReference type="PROSITE" id="PS50850">
    <property type="entry name" value="MFS"/>
    <property type="match status" value="1"/>
</dbReference>
<evidence type="ECO:0000259" key="8">
    <source>
        <dbReference type="PROSITE" id="PS50850"/>
    </source>
</evidence>
<dbReference type="CDD" id="cd17325">
    <property type="entry name" value="MFS_MdtG_SLC18_like"/>
    <property type="match status" value="1"/>
</dbReference>
<comment type="caution">
    <text evidence="9">The sequence shown here is derived from an EMBL/GenBank/DDBJ whole genome shotgun (WGS) entry which is preliminary data.</text>
</comment>
<dbReference type="PRINTS" id="PR01035">
    <property type="entry name" value="TCRTETA"/>
</dbReference>
<feature type="transmembrane region" description="Helical" evidence="7">
    <location>
        <begin position="154"/>
        <end position="171"/>
    </location>
</feature>
<dbReference type="Gene3D" id="1.20.1250.20">
    <property type="entry name" value="MFS general substrate transporter like domains"/>
    <property type="match status" value="1"/>
</dbReference>
<evidence type="ECO:0000256" key="7">
    <source>
        <dbReference type="SAM" id="Phobius"/>
    </source>
</evidence>
<dbReference type="Pfam" id="PF07690">
    <property type="entry name" value="MFS_1"/>
    <property type="match status" value="1"/>
</dbReference>
<feature type="transmembrane region" description="Helical" evidence="7">
    <location>
        <begin position="183"/>
        <end position="205"/>
    </location>
</feature>
<dbReference type="Proteomes" id="UP001147747">
    <property type="component" value="Unassembled WGS sequence"/>
</dbReference>
<keyword evidence="4 7" id="KW-0812">Transmembrane</keyword>
<accession>A0A9W9VQL5</accession>
<proteinExistence type="inferred from homology"/>
<evidence type="ECO:0000313" key="9">
    <source>
        <dbReference type="EMBL" id="KAJ5387522.1"/>
    </source>
</evidence>
<protein>
    <recommendedName>
        <fullName evidence="8">Major facilitator superfamily (MFS) profile domain-containing protein</fullName>
    </recommendedName>
</protein>
<dbReference type="GeneID" id="81373680"/>
<dbReference type="InterPro" id="IPR011701">
    <property type="entry name" value="MFS"/>
</dbReference>
<name>A0A9W9VQL5_9EURO</name>
<dbReference type="EMBL" id="JAPZBU010000009">
    <property type="protein sequence ID" value="KAJ5387522.1"/>
    <property type="molecule type" value="Genomic_DNA"/>
</dbReference>
<keyword evidence="3" id="KW-0813">Transport</keyword>
<dbReference type="PANTHER" id="PTHR23506">
    <property type="entry name" value="GH10249P"/>
    <property type="match status" value="1"/>
</dbReference>
<comment type="similarity">
    <text evidence="2">Belongs to the major facilitator superfamily. Vesicular transporter family.</text>
</comment>
<feature type="transmembrane region" description="Helical" evidence="7">
    <location>
        <begin position="92"/>
        <end position="115"/>
    </location>
</feature>
<dbReference type="OrthoDB" id="4336937at2759"/>
<feature type="transmembrane region" description="Helical" evidence="7">
    <location>
        <begin position="49"/>
        <end position="72"/>
    </location>
</feature>
<feature type="transmembrane region" description="Helical" evidence="7">
    <location>
        <begin position="347"/>
        <end position="367"/>
    </location>
</feature>
<dbReference type="GO" id="GO:0016020">
    <property type="term" value="C:membrane"/>
    <property type="evidence" value="ECO:0007669"/>
    <property type="project" value="UniProtKB-SubCell"/>
</dbReference>
<dbReference type="GO" id="GO:0022857">
    <property type="term" value="F:transmembrane transporter activity"/>
    <property type="evidence" value="ECO:0007669"/>
    <property type="project" value="InterPro"/>
</dbReference>
<dbReference type="RefSeq" id="XP_056485320.1">
    <property type="nucleotide sequence ID" value="XM_056634700.1"/>
</dbReference>
<keyword evidence="5 7" id="KW-1133">Transmembrane helix</keyword>
<dbReference type="InterPro" id="IPR020846">
    <property type="entry name" value="MFS_dom"/>
</dbReference>
<evidence type="ECO:0000256" key="4">
    <source>
        <dbReference type="ARBA" id="ARBA00022692"/>
    </source>
</evidence>
<dbReference type="SUPFAM" id="SSF103473">
    <property type="entry name" value="MFS general substrate transporter"/>
    <property type="match status" value="1"/>
</dbReference>
<feature type="domain" description="Major facilitator superfamily (MFS) profile" evidence="8">
    <location>
        <begin position="53"/>
        <end position="401"/>
    </location>
</feature>
<feature type="transmembrane region" description="Helical" evidence="7">
    <location>
        <begin position="211"/>
        <end position="232"/>
    </location>
</feature>
<dbReference type="InterPro" id="IPR036259">
    <property type="entry name" value="MFS_trans_sf"/>
</dbReference>
<feature type="transmembrane region" description="Helical" evidence="7">
    <location>
        <begin position="127"/>
        <end position="148"/>
    </location>
</feature>
<comment type="subcellular location">
    <subcellularLocation>
        <location evidence="1">Membrane</location>
        <topology evidence="1">Multi-pass membrane protein</topology>
    </subcellularLocation>
</comment>
<reference evidence="9" key="1">
    <citation type="submission" date="2022-12" db="EMBL/GenBank/DDBJ databases">
        <authorList>
            <person name="Petersen C."/>
        </authorList>
    </citation>
    <scope>NUCLEOTIDE SEQUENCE</scope>
    <source>
        <strain evidence="9">IBT 29677</strain>
    </source>
</reference>
<evidence type="ECO:0000256" key="1">
    <source>
        <dbReference type="ARBA" id="ARBA00004141"/>
    </source>
</evidence>
<organism evidence="9 10">
    <name type="scientific">Penicillium cosmopolitanum</name>
    <dbReference type="NCBI Taxonomy" id="1131564"/>
    <lineage>
        <taxon>Eukaryota</taxon>
        <taxon>Fungi</taxon>
        <taxon>Dikarya</taxon>
        <taxon>Ascomycota</taxon>
        <taxon>Pezizomycotina</taxon>
        <taxon>Eurotiomycetes</taxon>
        <taxon>Eurotiomycetidae</taxon>
        <taxon>Eurotiales</taxon>
        <taxon>Aspergillaceae</taxon>
        <taxon>Penicillium</taxon>
    </lineage>
</organism>
<feature type="transmembrane region" description="Helical" evidence="7">
    <location>
        <begin position="283"/>
        <end position="300"/>
    </location>
</feature>
<evidence type="ECO:0000256" key="2">
    <source>
        <dbReference type="ARBA" id="ARBA00006829"/>
    </source>
</evidence>
<dbReference type="InterPro" id="IPR050930">
    <property type="entry name" value="MFS_Vesicular_Transporter"/>
</dbReference>
<keyword evidence="10" id="KW-1185">Reference proteome</keyword>
<dbReference type="PANTHER" id="PTHR23506:SF23">
    <property type="entry name" value="GH10249P"/>
    <property type="match status" value="1"/>
</dbReference>
<gene>
    <name evidence="9" type="ORF">N7509_010063</name>
</gene>
<sequence length="401" mass="43398">MGPPLIRLDACPHYQFSYLLTGMDFWKRQDSQYREHAAMRPRFLELRSSGWYITTVVSYASATDIFLYGLVVPVTPTALQSRVGFSSGSLQTWNSILLALFGVGLLASSPIAGYIADRFESRRYPYLFALVGLGAATALLCAGEHIGLWICGRLFQGAASAVVWVVGNALVADTVGKDGVGKAIGYTTMACCVGLLAGPLVGGVVYQHGGYYAVFGIAFGLIGLDIVLRLALIEKRHATKWLEPELGRPNIKQPVMEHQGPLLEAPSRGVLGRLGILLSSPRVIVAMWGSLVVSITMSSFDSVLPLFVQENFSWEQGGQGLIFLPLIIPHALSPVAGSIVDKFPRSCRYVTAGAFLLLTPVMILLRFVTSDSIQHKILLCALLTVIGVCRRKGAPDARCVR</sequence>
<dbReference type="AlphaFoldDB" id="A0A9W9VQL5"/>
<keyword evidence="6 7" id="KW-0472">Membrane</keyword>
<evidence type="ECO:0000256" key="6">
    <source>
        <dbReference type="ARBA" id="ARBA00023136"/>
    </source>
</evidence>
<evidence type="ECO:0000256" key="5">
    <source>
        <dbReference type="ARBA" id="ARBA00022989"/>
    </source>
</evidence>
<evidence type="ECO:0000313" key="10">
    <source>
        <dbReference type="Proteomes" id="UP001147747"/>
    </source>
</evidence>
<dbReference type="InterPro" id="IPR001958">
    <property type="entry name" value="Tet-R_TetA/multi-R_MdtG-like"/>
</dbReference>